<dbReference type="AlphaFoldDB" id="A0A061SQB5"/>
<keyword evidence="4" id="KW-0472">Membrane</keyword>
<evidence type="ECO:0000256" key="2">
    <source>
        <dbReference type="ARBA" id="ARBA00022692"/>
    </source>
</evidence>
<gene>
    <name evidence="7" type="ORF">PM02_17030</name>
</gene>
<protein>
    <recommendedName>
        <fullName evidence="6">Translocation and assembly module TamB C-terminal domain-containing protein</fullName>
    </recommendedName>
</protein>
<dbReference type="GO" id="GO:0005886">
    <property type="term" value="C:plasma membrane"/>
    <property type="evidence" value="ECO:0007669"/>
    <property type="project" value="InterPro"/>
</dbReference>
<comment type="caution">
    <text evidence="7">The sequence shown here is derived from an EMBL/GenBank/DDBJ whole genome shotgun (WGS) entry which is preliminary data.</text>
</comment>
<keyword evidence="3" id="KW-1133">Transmembrane helix</keyword>
<reference evidence="7 8" key="1">
    <citation type="journal article" date="2014" name="Genome Announc.">
        <title>Draft Genome Sequences of Two Isolates of the Roseobacter Group, Sulfitobacter sp. Strains 3SOLIMAR09 and 1FIGIMAR09, from Harbors of Mallorca Island (Mediterranean Sea).</title>
        <authorList>
            <person name="Mas-Llado M."/>
            <person name="Pina-Villalonga J.M."/>
            <person name="Brunet-Galmes I."/>
            <person name="Nogales B."/>
            <person name="Bosch R."/>
        </authorList>
    </citation>
    <scope>NUCLEOTIDE SEQUENCE [LARGE SCALE GENOMIC DNA]</scope>
    <source>
        <strain evidence="7 8">1FIGIMAR09</strain>
    </source>
</reference>
<evidence type="ECO:0000256" key="1">
    <source>
        <dbReference type="ARBA" id="ARBA00004167"/>
    </source>
</evidence>
<dbReference type="Pfam" id="PF04357">
    <property type="entry name" value="TamB"/>
    <property type="match status" value="1"/>
</dbReference>
<sequence length="1264" mass="130885">MGCFRLLLACVVWAFGLTAALAQEDDKGFLTRSIQDALSGAGRDVSIDGFKGALSSSASFDRMTIADRDGIWLTLDGVELVWNRSALLRGRLEVEKLTAQKLDIPRLPLPEENTLPQAEATPFSLPELPVSVELAEFAVQQINLGAPLLGEAAQLKVAASARLTDAVADVDVTADRTDGKRGSFAIRANFARTDNILDLLVKLSEGENGIAAKLLNLPGQPSVDLQVAGKGPLDDFATDVTVATEGRERLAGQITLGAQAPRRASDTPDRRIQADIGGDITALLAPRYRAFVGDDVRLTLDAVQEANGALAVDAFALKAQSAQVQGKLALNAESWPVLIDIDGQIASPDGKPVVLPAGGAGLSVDKADLKIAYDAAKGDVVKAVFDTAGLVTGGTTVRQSRIALDGTLQSAQGNLRAFDGDVTVEAAGIALSDPAMSEALGDRITGAAAVSYAEGQPTRVDGLTLTGTDYGLSGMAVVQGLAEGFATQLDVLLKADDLSRFSALAGQELDGRSDLALAGQVTPLSGEFDVQIKGTTQDLAIGVAQADALLRGRTVLDVVAKRTADGTFLRDLSLRNAALDLSGDAELRSEGSRAELNATLKNIGTVLPQYSGPVQAAVVATQDASGWRIEAQTDGPYRAVATVNGAVTPAVDIRFDLDVPEVRPLAEQLKGPLKATGTVKQTDKGFFIDTAASGPFGAKALVEGLATGPDMALTFDVSLPDVRPLAPGVSGPLAAKGVLRQTPQGIAVDTNATGPYNTRASVQGVVTGPIAAVDFALAMPNIGAVVDKVNGPLNLSGSARKQGNGWRVDTDANGPSGTQANFAGLVNTDGTMNATLRGDVPLGLSRPFLAPRNLQGQARFDLAINGPPALSSLSGTVQTNNASFTAPNLRVALNNISARVQLGGNRAVIDVQGQAVNGGTLRAEGAVTLTPALPADLNIALRDLVLIDPQLYQTSLRGALRLAGPLTGGARISGQIDVGETNVSVPSTGMTSIGDIPRINHIGATRPVLSTRRKAGLNGASAGTDPAAQASGPGFGLNIQVNAPRRIFVRGRGLDAELGGNLKVTGTTNRVISTGAFELIRGRLDILGKRFNLVEGSIFFLGDLIPYIRFVSSTDTKMGEARVIVDGPADDPKVSFESTPDAPQDEVLAQLLFDRNLSDISAFQALQLAGAVATLAGRGGGGVISNLRDGFGLDDFDVTTNSNGATAVRAGKYISENIYTDITAASDGTGEVSLNLDLTPNLKAKGTLGSDGNSGLGIFFEKDY</sequence>
<dbReference type="STRING" id="83219.PM02_17030"/>
<dbReference type="InterPro" id="IPR007452">
    <property type="entry name" value="TamB_C"/>
</dbReference>
<proteinExistence type="predicted"/>
<accession>A0A061SQB5</accession>
<keyword evidence="8" id="KW-1185">Reference proteome</keyword>
<dbReference type="GO" id="GO:0009306">
    <property type="term" value="P:protein secretion"/>
    <property type="evidence" value="ECO:0007669"/>
    <property type="project" value="InterPro"/>
</dbReference>
<evidence type="ECO:0000256" key="5">
    <source>
        <dbReference type="SAM" id="SignalP"/>
    </source>
</evidence>
<dbReference type="GO" id="GO:0097347">
    <property type="term" value="C:TAM protein secretion complex"/>
    <property type="evidence" value="ECO:0007669"/>
    <property type="project" value="TreeGrafter"/>
</dbReference>
<organism evidence="7 8">
    <name type="scientific">Sulfitobacter mediterraneus</name>
    <dbReference type="NCBI Taxonomy" id="83219"/>
    <lineage>
        <taxon>Bacteria</taxon>
        <taxon>Pseudomonadati</taxon>
        <taxon>Pseudomonadota</taxon>
        <taxon>Alphaproteobacteria</taxon>
        <taxon>Rhodobacterales</taxon>
        <taxon>Roseobacteraceae</taxon>
        <taxon>Sulfitobacter</taxon>
    </lineage>
</organism>
<evidence type="ECO:0000256" key="3">
    <source>
        <dbReference type="ARBA" id="ARBA00022989"/>
    </source>
</evidence>
<evidence type="ECO:0000256" key="4">
    <source>
        <dbReference type="ARBA" id="ARBA00023136"/>
    </source>
</evidence>
<dbReference type="PANTHER" id="PTHR36985:SF1">
    <property type="entry name" value="TRANSLOCATION AND ASSEMBLY MODULE SUBUNIT TAMB"/>
    <property type="match status" value="1"/>
</dbReference>
<keyword evidence="2" id="KW-0812">Transmembrane</keyword>
<dbReference type="RefSeq" id="WP_037910781.1">
    <property type="nucleotide sequence ID" value="NZ_JEMU01000018.1"/>
</dbReference>
<dbReference type="eggNOG" id="COG2911">
    <property type="taxonomic scope" value="Bacteria"/>
</dbReference>
<dbReference type="Proteomes" id="UP000027337">
    <property type="component" value="Unassembled WGS sequence"/>
</dbReference>
<keyword evidence="5" id="KW-0732">Signal</keyword>
<dbReference type="PANTHER" id="PTHR36985">
    <property type="entry name" value="TRANSLOCATION AND ASSEMBLY MODULE SUBUNIT TAMB"/>
    <property type="match status" value="1"/>
</dbReference>
<dbReference type="EMBL" id="JEMU01000018">
    <property type="protein sequence ID" value="KAJ01828.1"/>
    <property type="molecule type" value="Genomic_DNA"/>
</dbReference>
<evidence type="ECO:0000313" key="8">
    <source>
        <dbReference type="Proteomes" id="UP000027337"/>
    </source>
</evidence>
<feature type="signal peptide" evidence="5">
    <location>
        <begin position="1"/>
        <end position="22"/>
    </location>
</feature>
<evidence type="ECO:0000259" key="6">
    <source>
        <dbReference type="Pfam" id="PF04357"/>
    </source>
</evidence>
<name>A0A061SQB5_9RHOB</name>
<evidence type="ECO:0000313" key="7">
    <source>
        <dbReference type="EMBL" id="KAJ01828.1"/>
    </source>
</evidence>
<feature type="chain" id="PRO_5001606688" description="Translocation and assembly module TamB C-terminal domain-containing protein" evidence="5">
    <location>
        <begin position="23"/>
        <end position="1264"/>
    </location>
</feature>
<feature type="domain" description="Translocation and assembly module TamB C-terminal" evidence="6">
    <location>
        <begin position="914"/>
        <end position="1264"/>
    </location>
</feature>
<comment type="subcellular location">
    <subcellularLocation>
        <location evidence="1">Membrane</location>
        <topology evidence="1">Single-pass membrane protein</topology>
    </subcellularLocation>
</comment>